<dbReference type="VEuPathDB" id="VectorBase:SCAU012165"/>
<dbReference type="PANTHER" id="PTHR20937:SF3">
    <property type="entry name" value="IP14615P"/>
    <property type="match status" value="1"/>
</dbReference>
<sequence>MKDHLVRCENGTTSPSQLTETCSHNDVPQQKSVIVKNYDSDTENEKPVLLELGSTSTNTAQNTDYAAEYPQDMHLSNYNINQHTHQTYANLADAIPLTNSTLYHNPYADAISLPPPPLSSLISPTSLAACSLHGPPSFTGHIPQTVYTWANGTPLSSAVADEISGKIATSETVPAPIYMTYNHHGQEHAISKEINHVWKEKVLQSEKDYKKTACDRERTRMRDMNRAFDQLRSKLPISKPNGKKYSKIESLRIAINYINHLQDCLKISDQSSAPPQNAVEYLTEMSMRRRAHAFRYENRKSISSSYEDINEKDSIDESHHSTWSDNFITNTSSHDKWD</sequence>
<dbReference type="GO" id="GO:0046983">
    <property type="term" value="F:protein dimerization activity"/>
    <property type="evidence" value="ECO:0007669"/>
    <property type="project" value="InterPro"/>
</dbReference>
<proteinExistence type="predicted"/>
<dbReference type="SMART" id="SM00353">
    <property type="entry name" value="HLH"/>
    <property type="match status" value="1"/>
</dbReference>
<dbReference type="GO" id="GO:0000978">
    <property type="term" value="F:RNA polymerase II cis-regulatory region sequence-specific DNA binding"/>
    <property type="evidence" value="ECO:0007669"/>
    <property type="project" value="TreeGrafter"/>
</dbReference>
<dbReference type="FunFam" id="4.10.280.10:FF:000090">
    <property type="entry name" value="Salivary gland-expressed bHLH"/>
    <property type="match status" value="1"/>
</dbReference>
<dbReference type="PROSITE" id="PS50888">
    <property type="entry name" value="BHLH"/>
    <property type="match status" value="1"/>
</dbReference>
<dbReference type="CDD" id="cd11390">
    <property type="entry name" value="bHLH_TS"/>
    <property type="match status" value="1"/>
</dbReference>
<organism evidence="7 8">
    <name type="scientific">Stomoxys calcitrans</name>
    <name type="common">Stable fly</name>
    <name type="synonym">Conops calcitrans</name>
    <dbReference type="NCBI Taxonomy" id="35570"/>
    <lineage>
        <taxon>Eukaryota</taxon>
        <taxon>Metazoa</taxon>
        <taxon>Ecdysozoa</taxon>
        <taxon>Arthropoda</taxon>
        <taxon>Hexapoda</taxon>
        <taxon>Insecta</taxon>
        <taxon>Pterygota</taxon>
        <taxon>Neoptera</taxon>
        <taxon>Endopterygota</taxon>
        <taxon>Diptera</taxon>
        <taxon>Brachycera</taxon>
        <taxon>Muscomorpha</taxon>
        <taxon>Muscoidea</taxon>
        <taxon>Muscidae</taxon>
        <taxon>Stomoxys</taxon>
    </lineage>
</organism>
<dbReference type="STRING" id="35570.A0A1I8PY51"/>
<keyword evidence="1" id="KW-0217">Developmental protein</keyword>
<name>A0A1I8PY51_STOCA</name>
<dbReference type="Gene3D" id="4.10.280.10">
    <property type="entry name" value="Helix-loop-helix DNA-binding domain"/>
    <property type="match status" value="1"/>
</dbReference>
<gene>
    <name evidence="7" type="primary">106085905</name>
</gene>
<dbReference type="GO" id="GO:0005634">
    <property type="term" value="C:nucleus"/>
    <property type="evidence" value="ECO:0007669"/>
    <property type="project" value="TreeGrafter"/>
</dbReference>
<evidence type="ECO:0000313" key="7">
    <source>
        <dbReference type="EnsemblMetazoa" id="SCAU012165-PA"/>
    </source>
</evidence>
<dbReference type="GO" id="GO:0000981">
    <property type="term" value="F:DNA-binding transcription factor activity, RNA polymerase II-specific"/>
    <property type="evidence" value="ECO:0007669"/>
    <property type="project" value="TreeGrafter"/>
</dbReference>
<dbReference type="Pfam" id="PF00010">
    <property type="entry name" value="HLH"/>
    <property type="match status" value="1"/>
</dbReference>
<evidence type="ECO:0000256" key="5">
    <source>
        <dbReference type="ARBA" id="ARBA00023242"/>
    </source>
</evidence>
<evidence type="ECO:0000256" key="1">
    <source>
        <dbReference type="ARBA" id="ARBA00022473"/>
    </source>
</evidence>
<dbReference type="EnsemblMetazoa" id="SCAU012165-RA">
    <property type="protein sequence ID" value="SCAU012165-PA"/>
    <property type="gene ID" value="SCAU012165"/>
</dbReference>
<keyword evidence="2" id="KW-0805">Transcription regulation</keyword>
<dbReference type="KEGG" id="scac:106085905"/>
<keyword evidence="5" id="KW-0539">Nucleus</keyword>
<keyword evidence="3" id="KW-0238">DNA-binding</keyword>
<evidence type="ECO:0000256" key="3">
    <source>
        <dbReference type="ARBA" id="ARBA00023125"/>
    </source>
</evidence>
<accession>A0A1I8PY51</accession>
<evidence type="ECO:0000313" key="8">
    <source>
        <dbReference type="Proteomes" id="UP000095300"/>
    </source>
</evidence>
<evidence type="ECO:0000259" key="6">
    <source>
        <dbReference type="PROSITE" id="PS50888"/>
    </source>
</evidence>
<dbReference type="PANTHER" id="PTHR20937">
    <property type="entry name" value="IP14615P"/>
    <property type="match status" value="1"/>
</dbReference>
<keyword evidence="8" id="KW-1185">Reference proteome</keyword>
<dbReference type="InterPro" id="IPR011598">
    <property type="entry name" value="bHLH_dom"/>
</dbReference>
<evidence type="ECO:0000256" key="2">
    <source>
        <dbReference type="ARBA" id="ARBA00023015"/>
    </source>
</evidence>
<evidence type="ECO:0000256" key="4">
    <source>
        <dbReference type="ARBA" id="ARBA00023163"/>
    </source>
</evidence>
<dbReference type="SUPFAM" id="SSF47459">
    <property type="entry name" value="HLH, helix-loop-helix DNA-binding domain"/>
    <property type="match status" value="1"/>
</dbReference>
<protein>
    <recommendedName>
        <fullName evidence="6">BHLH domain-containing protein</fullName>
    </recommendedName>
</protein>
<reference evidence="7" key="1">
    <citation type="submission" date="2020-05" db="UniProtKB">
        <authorList>
            <consortium name="EnsemblMetazoa"/>
        </authorList>
    </citation>
    <scope>IDENTIFICATION</scope>
    <source>
        <strain evidence="7">USDA</strain>
    </source>
</reference>
<dbReference type="InterPro" id="IPR040259">
    <property type="entry name" value="Mesogenin/MesP"/>
</dbReference>
<dbReference type="GO" id="GO:0001707">
    <property type="term" value="P:mesoderm formation"/>
    <property type="evidence" value="ECO:0007669"/>
    <property type="project" value="TreeGrafter"/>
</dbReference>
<dbReference type="Proteomes" id="UP000095300">
    <property type="component" value="Unassembled WGS sequence"/>
</dbReference>
<feature type="domain" description="BHLH" evidence="6">
    <location>
        <begin position="208"/>
        <end position="261"/>
    </location>
</feature>
<dbReference type="AlphaFoldDB" id="A0A1I8PY51"/>
<dbReference type="OrthoDB" id="9946827at2759"/>
<keyword evidence="4" id="KW-0804">Transcription</keyword>
<dbReference type="InterPro" id="IPR036638">
    <property type="entry name" value="HLH_DNA-bd_sf"/>
</dbReference>